<proteinExistence type="predicted"/>
<keyword evidence="3" id="KW-1185">Reference proteome</keyword>
<feature type="compositionally biased region" description="Basic and acidic residues" evidence="1">
    <location>
        <begin position="385"/>
        <end position="399"/>
    </location>
</feature>
<feature type="compositionally biased region" description="Basic and acidic residues" evidence="1">
    <location>
        <begin position="450"/>
        <end position="459"/>
    </location>
</feature>
<reference evidence="2 3" key="1">
    <citation type="journal article" date="2017" name="Int. J. Parasitol.">
        <title>The genome of the protozoan parasite Cystoisospora suis and a reverse vaccinology approach to identify vaccine candidates.</title>
        <authorList>
            <person name="Palmieri N."/>
            <person name="Shrestha A."/>
            <person name="Ruttkowski B."/>
            <person name="Beck T."/>
            <person name="Vogl C."/>
            <person name="Tomley F."/>
            <person name="Blake D.P."/>
            <person name="Joachim A."/>
        </authorList>
    </citation>
    <scope>NUCLEOTIDE SEQUENCE [LARGE SCALE GENOMIC DNA]</scope>
    <source>
        <strain evidence="2 3">Wien I</strain>
    </source>
</reference>
<feature type="region of interest" description="Disordered" evidence="1">
    <location>
        <begin position="418"/>
        <end position="459"/>
    </location>
</feature>
<evidence type="ECO:0000313" key="3">
    <source>
        <dbReference type="Proteomes" id="UP000221165"/>
    </source>
</evidence>
<dbReference type="RefSeq" id="XP_067920656.1">
    <property type="nucleotide sequence ID" value="XM_068067365.1"/>
</dbReference>
<sequence length="459" mass="51021">MASSFAMWATQMPPVVCSLPGGTVASHAGIPVSSQPAVVLNAAQLLPSCPPTEPAQDAQWVHDRPSCLHLDATGIVAPRQQVPVPPPDPSLHEFSSLFPAWEVDEMDFEDACTLMRDAARRAGISANRREHTDQSAQCNLGVPSHEDDKPSEPEVSHVVGDISIQGVVQLHSAGDTGFVNMSDMDSATFDRYDDYCKALLRAKQERQDNWSRYDLALKRYQRWLQTQRRPPLERIPKHREAFPQRPACQNPTSLAMQARIRRVYDHAHGTPLHEDDSYVYKFLEERRAKHADAYSGVNTCSGSRRYDRCHPAKPYVPYEPRGPPGGPVRGRVEPPSVQRHRSTGRQVTGRLDQRSQSMGVSGLEGPPRTKITGGGYLQVTGSGKATRESQTRNRLREPVSRPSGYRVVREGQITLEGESGQISFSGSLTLPLKGEENRPKLRRGTPPPPRETRNRRLSS</sequence>
<dbReference type="AlphaFoldDB" id="A0A2C6KRD3"/>
<dbReference type="Proteomes" id="UP000221165">
    <property type="component" value="Unassembled WGS sequence"/>
</dbReference>
<dbReference type="VEuPathDB" id="ToxoDB:CSUI_007215"/>
<protein>
    <submittedName>
        <fullName evidence="2">Uncharacterized protein</fullName>
    </submittedName>
</protein>
<gene>
    <name evidence="2" type="ORF">CSUI_007215</name>
</gene>
<accession>A0A2C6KRD3</accession>
<feature type="compositionally biased region" description="Basic and acidic residues" evidence="1">
    <location>
        <begin position="144"/>
        <end position="154"/>
    </location>
</feature>
<dbReference type="OrthoDB" id="328911at2759"/>
<feature type="region of interest" description="Disordered" evidence="1">
    <location>
        <begin position="126"/>
        <end position="154"/>
    </location>
</feature>
<dbReference type="EMBL" id="MIGC01003747">
    <property type="protein sequence ID" value="PHJ18954.1"/>
    <property type="molecule type" value="Genomic_DNA"/>
</dbReference>
<organism evidence="2 3">
    <name type="scientific">Cystoisospora suis</name>
    <dbReference type="NCBI Taxonomy" id="483139"/>
    <lineage>
        <taxon>Eukaryota</taxon>
        <taxon>Sar</taxon>
        <taxon>Alveolata</taxon>
        <taxon>Apicomplexa</taxon>
        <taxon>Conoidasida</taxon>
        <taxon>Coccidia</taxon>
        <taxon>Eucoccidiorida</taxon>
        <taxon>Eimeriorina</taxon>
        <taxon>Sarcocystidae</taxon>
        <taxon>Cystoisospora</taxon>
    </lineage>
</organism>
<name>A0A2C6KRD3_9APIC</name>
<comment type="caution">
    <text evidence="2">The sequence shown here is derived from an EMBL/GenBank/DDBJ whole genome shotgun (WGS) entry which is preliminary data.</text>
</comment>
<evidence type="ECO:0000256" key="1">
    <source>
        <dbReference type="SAM" id="MobiDB-lite"/>
    </source>
</evidence>
<dbReference type="GeneID" id="94430576"/>
<feature type="region of interest" description="Disordered" evidence="1">
    <location>
        <begin position="314"/>
        <end position="402"/>
    </location>
</feature>
<evidence type="ECO:0000313" key="2">
    <source>
        <dbReference type="EMBL" id="PHJ18954.1"/>
    </source>
</evidence>